<accession>E4TYL6</accession>
<dbReference type="SMART" id="SM00091">
    <property type="entry name" value="PAS"/>
    <property type="match status" value="1"/>
</dbReference>
<dbReference type="EMBL" id="CP002355">
    <property type="protein sequence ID" value="ADR32993.1"/>
    <property type="molecule type" value="Genomic_DNA"/>
</dbReference>
<keyword evidence="4" id="KW-1185">Reference proteome</keyword>
<dbReference type="InterPro" id="IPR000014">
    <property type="entry name" value="PAS"/>
</dbReference>
<dbReference type="InterPro" id="IPR001610">
    <property type="entry name" value="PAC"/>
</dbReference>
<dbReference type="SUPFAM" id="SSF55785">
    <property type="entry name" value="PYP-like sensor domain (PAS domain)"/>
    <property type="match status" value="1"/>
</dbReference>
<gene>
    <name evidence="3" type="ordered locus">Sulku_0326</name>
</gene>
<dbReference type="STRING" id="709032.Sulku_0326"/>
<dbReference type="KEGG" id="sku:Sulku_0326"/>
<dbReference type="InterPro" id="IPR013655">
    <property type="entry name" value="PAS_fold_3"/>
</dbReference>
<dbReference type="PANTHER" id="PTHR44757:SF2">
    <property type="entry name" value="BIOFILM ARCHITECTURE MAINTENANCE PROTEIN MBAA"/>
    <property type="match status" value="1"/>
</dbReference>
<dbReference type="Pfam" id="PF08447">
    <property type="entry name" value="PAS_3"/>
    <property type="match status" value="1"/>
</dbReference>
<name>E4TYL6_SULKY</name>
<evidence type="ECO:0000313" key="4">
    <source>
        <dbReference type="Proteomes" id="UP000008721"/>
    </source>
</evidence>
<evidence type="ECO:0000259" key="1">
    <source>
        <dbReference type="PROSITE" id="PS50112"/>
    </source>
</evidence>
<protein>
    <submittedName>
        <fullName evidence="3">PAS sensor protein</fullName>
    </submittedName>
</protein>
<proteinExistence type="predicted"/>
<dbReference type="SMART" id="SM00086">
    <property type="entry name" value="PAC"/>
    <property type="match status" value="1"/>
</dbReference>
<dbReference type="PROSITE" id="PS50113">
    <property type="entry name" value="PAC"/>
    <property type="match status" value="1"/>
</dbReference>
<reference evidence="3 4" key="1">
    <citation type="journal article" date="2012" name="Stand. Genomic Sci.">
        <title>Complete genome sequence of the sulfur compounds oxidizing chemolithoautotroph Sulfuricurvum kujiense type strain (YK-1(T)).</title>
        <authorList>
            <person name="Han C."/>
            <person name="Kotsyurbenko O."/>
            <person name="Chertkov O."/>
            <person name="Held B."/>
            <person name="Lapidus A."/>
            <person name="Nolan M."/>
            <person name="Lucas S."/>
            <person name="Hammon N."/>
            <person name="Deshpande S."/>
            <person name="Cheng J.F."/>
            <person name="Tapia R."/>
            <person name="Goodwin L.A."/>
            <person name="Pitluck S."/>
            <person name="Liolios K."/>
            <person name="Pagani I."/>
            <person name="Ivanova N."/>
            <person name="Mavromatis K."/>
            <person name="Mikhailova N."/>
            <person name="Pati A."/>
            <person name="Chen A."/>
            <person name="Palaniappan K."/>
            <person name="Land M."/>
            <person name="Hauser L."/>
            <person name="Chang Y.J."/>
            <person name="Jeffries C.D."/>
            <person name="Brambilla E.M."/>
            <person name="Rohde M."/>
            <person name="Spring S."/>
            <person name="Sikorski J."/>
            <person name="Goker M."/>
            <person name="Woyke T."/>
            <person name="Bristow J."/>
            <person name="Eisen J.A."/>
            <person name="Markowitz V."/>
            <person name="Hugenholtz P."/>
            <person name="Kyrpides N.C."/>
            <person name="Klenk H.P."/>
            <person name="Detter J.C."/>
        </authorList>
    </citation>
    <scope>NUCLEOTIDE SEQUENCE [LARGE SCALE GENOMIC DNA]</scope>
    <source>
        <strain evidence="4">ATCC BAA-921 / DSM 16994 / JCM 11577 / YK-1</strain>
    </source>
</reference>
<dbReference type="Proteomes" id="UP000008721">
    <property type="component" value="Chromosome"/>
</dbReference>
<dbReference type="CDD" id="cd00130">
    <property type="entry name" value="PAS"/>
    <property type="match status" value="1"/>
</dbReference>
<dbReference type="PROSITE" id="PS50112">
    <property type="entry name" value="PAS"/>
    <property type="match status" value="1"/>
</dbReference>
<feature type="domain" description="PAS" evidence="1">
    <location>
        <begin position="24"/>
        <end position="75"/>
    </location>
</feature>
<sequence length="138" mass="15898">MMQKPTPVDEEYLFDGRAIVSETDLKGVITFANRKFCEISGYTVNELIGEPHNIIRHPDMPKAAFAQMWQTIQSGALWHGLVKNLRKDGRYYWVDTEVTPIYDENGKVKGYMAARKPASRKNIEETAALYQKMIEQEQ</sequence>
<dbReference type="eggNOG" id="COG3829">
    <property type="taxonomic scope" value="Bacteria"/>
</dbReference>
<organism evidence="3 4">
    <name type="scientific">Sulfuricurvum kujiense (strain ATCC BAA-921 / DSM 16994 / JCM 11577 / YK-1)</name>
    <dbReference type="NCBI Taxonomy" id="709032"/>
    <lineage>
        <taxon>Bacteria</taxon>
        <taxon>Pseudomonadati</taxon>
        <taxon>Campylobacterota</taxon>
        <taxon>Epsilonproteobacteria</taxon>
        <taxon>Campylobacterales</taxon>
        <taxon>Sulfurimonadaceae</taxon>
        <taxon>Sulfuricurvum</taxon>
    </lineage>
</organism>
<dbReference type="InterPro" id="IPR052155">
    <property type="entry name" value="Biofilm_reg_signaling"/>
</dbReference>
<dbReference type="Gene3D" id="3.30.450.20">
    <property type="entry name" value="PAS domain"/>
    <property type="match status" value="1"/>
</dbReference>
<dbReference type="HOGENOM" id="CLU_097884_2_2_7"/>
<dbReference type="InterPro" id="IPR000700">
    <property type="entry name" value="PAS-assoc_C"/>
</dbReference>
<dbReference type="AlphaFoldDB" id="E4TYL6"/>
<evidence type="ECO:0000313" key="3">
    <source>
        <dbReference type="EMBL" id="ADR32993.1"/>
    </source>
</evidence>
<feature type="domain" description="PAC" evidence="2">
    <location>
        <begin position="78"/>
        <end position="130"/>
    </location>
</feature>
<dbReference type="PANTHER" id="PTHR44757">
    <property type="entry name" value="DIGUANYLATE CYCLASE DGCP"/>
    <property type="match status" value="1"/>
</dbReference>
<dbReference type="NCBIfam" id="TIGR00229">
    <property type="entry name" value="sensory_box"/>
    <property type="match status" value="1"/>
</dbReference>
<evidence type="ECO:0000259" key="2">
    <source>
        <dbReference type="PROSITE" id="PS50113"/>
    </source>
</evidence>
<dbReference type="InterPro" id="IPR035965">
    <property type="entry name" value="PAS-like_dom_sf"/>
</dbReference>